<evidence type="ECO:0000313" key="14">
    <source>
        <dbReference type="EMBL" id="KAF2601575.1"/>
    </source>
</evidence>
<evidence type="ECO:0000256" key="6">
    <source>
        <dbReference type="ARBA" id="ARBA00022737"/>
    </source>
</evidence>
<reference evidence="14" key="1">
    <citation type="submission" date="2019-12" db="EMBL/GenBank/DDBJ databases">
        <title>Genome sequencing and annotation of Brassica cretica.</title>
        <authorList>
            <person name="Studholme D.J."/>
            <person name="Sarris P.F."/>
        </authorList>
    </citation>
    <scope>NUCLEOTIDE SEQUENCE</scope>
    <source>
        <strain evidence="14">PFS-102/07</strain>
        <tissue evidence="14">Leaf</tissue>
    </source>
</reference>
<evidence type="ECO:0000256" key="8">
    <source>
        <dbReference type="ARBA" id="ARBA00023157"/>
    </source>
</evidence>
<dbReference type="PROSITE" id="PS00194">
    <property type="entry name" value="THIOREDOXIN_1"/>
    <property type="match status" value="2"/>
</dbReference>
<comment type="caution">
    <text evidence="14">The sequence shown here is derived from an EMBL/GenBank/DDBJ whole genome shotgun (WGS) entry which is preliminary data.</text>
</comment>
<feature type="domain" description="Thioredoxin" evidence="13">
    <location>
        <begin position="9"/>
        <end position="141"/>
    </location>
</feature>
<feature type="domain" description="Thioredoxin" evidence="13">
    <location>
        <begin position="299"/>
        <end position="442"/>
    </location>
</feature>
<dbReference type="PROSITE" id="PS51352">
    <property type="entry name" value="THIOREDOXIN_2"/>
    <property type="match status" value="2"/>
</dbReference>
<accession>A0A8S9L4B1</accession>
<dbReference type="PANTHER" id="PTHR45815:SF3">
    <property type="entry name" value="PROTEIN DISULFIDE-ISOMERASE A6"/>
    <property type="match status" value="1"/>
</dbReference>
<feature type="region of interest" description="Disordered" evidence="12">
    <location>
        <begin position="13"/>
        <end position="35"/>
    </location>
</feature>
<dbReference type="NCBIfam" id="TIGR01126">
    <property type="entry name" value="pdi_dom"/>
    <property type="match status" value="2"/>
</dbReference>
<evidence type="ECO:0000256" key="11">
    <source>
        <dbReference type="RuleBase" id="RU004208"/>
    </source>
</evidence>
<dbReference type="EC" id="5.3.4.1" evidence="4"/>
<dbReference type="GO" id="GO:0003756">
    <property type="term" value="F:protein disulfide isomerase activity"/>
    <property type="evidence" value="ECO:0007669"/>
    <property type="project" value="UniProtKB-EC"/>
</dbReference>
<keyword evidence="5" id="KW-0732">Signal</keyword>
<evidence type="ECO:0000256" key="12">
    <source>
        <dbReference type="SAM" id="MobiDB-lite"/>
    </source>
</evidence>
<dbReference type="PRINTS" id="PR00421">
    <property type="entry name" value="THIOREDOXIN"/>
</dbReference>
<keyword evidence="9" id="KW-0413">Isomerase</keyword>
<dbReference type="Pfam" id="PF00085">
    <property type="entry name" value="Thioredoxin"/>
    <property type="match status" value="2"/>
</dbReference>
<gene>
    <name evidence="14" type="ORF">F2Q70_00025230</name>
</gene>
<dbReference type="GO" id="GO:0015035">
    <property type="term" value="F:protein-disulfide reductase activity"/>
    <property type="evidence" value="ECO:0007669"/>
    <property type="project" value="TreeGrafter"/>
</dbReference>
<evidence type="ECO:0000256" key="2">
    <source>
        <dbReference type="ARBA" id="ARBA00004319"/>
    </source>
</evidence>
<comment type="catalytic activity">
    <reaction evidence="1">
        <text>Catalyzes the rearrangement of -S-S- bonds in proteins.</text>
        <dbReference type="EC" id="5.3.4.1"/>
    </reaction>
</comment>
<dbReference type="EMBL" id="QGKY02000094">
    <property type="protein sequence ID" value="KAF2601575.1"/>
    <property type="molecule type" value="Genomic_DNA"/>
</dbReference>
<comment type="subcellular location">
    <subcellularLocation>
        <location evidence="2">Endoplasmic reticulum lumen</location>
    </subcellularLocation>
</comment>
<dbReference type="InterPro" id="IPR057305">
    <property type="entry name" value="Thioredox_PDIA6_C"/>
</dbReference>
<evidence type="ECO:0000256" key="3">
    <source>
        <dbReference type="ARBA" id="ARBA00006347"/>
    </source>
</evidence>
<dbReference type="InterPro" id="IPR036249">
    <property type="entry name" value="Thioredoxin-like_sf"/>
</dbReference>
<keyword evidence="7" id="KW-0256">Endoplasmic reticulum</keyword>
<dbReference type="AlphaFoldDB" id="A0A8S9L4B1"/>
<dbReference type="InterPro" id="IPR017937">
    <property type="entry name" value="Thioredoxin_CS"/>
</dbReference>
<dbReference type="SUPFAM" id="SSF52833">
    <property type="entry name" value="Thioredoxin-like"/>
    <property type="match status" value="4"/>
</dbReference>
<evidence type="ECO:0000256" key="5">
    <source>
        <dbReference type="ARBA" id="ARBA00022729"/>
    </source>
</evidence>
<dbReference type="Pfam" id="PF24541">
    <property type="entry name" value="Thioredox_PDIA6_C"/>
    <property type="match status" value="2"/>
</dbReference>
<evidence type="ECO:0000256" key="7">
    <source>
        <dbReference type="ARBA" id="ARBA00022824"/>
    </source>
</evidence>
<keyword evidence="6" id="KW-0677">Repeat</keyword>
<evidence type="ECO:0000256" key="10">
    <source>
        <dbReference type="ARBA" id="ARBA00023284"/>
    </source>
</evidence>
<proteinExistence type="inferred from homology"/>
<comment type="similarity">
    <text evidence="3 11">Belongs to the protein disulfide isomerase family.</text>
</comment>
<protein>
    <recommendedName>
        <fullName evidence="4">protein disulfide-isomerase</fullName>
        <ecNumber evidence="4">5.3.4.1</ecNumber>
    </recommendedName>
</protein>
<keyword evidence="10" id="KW-0676">Redox-active center</keyword>
<feature type="region of interest" description="Disordered" evidence="12">
    <location>
        <begin position="316"/>
        <end position="338"/>
    </location>
</feature>
<dbReference type="InterPro" id="IPR013766">
    <property type="entry name" value="Thioredoxin_domain"/>
</dbReference>
<dbReference type="CDD" id="cd03001">
    <property type="entry name" value="PDI_a_P5"/>
    <property type="match status" value="2"/>
</dbReference>
<evidence type="ECO:0000256" key="1">
    <source>
        <dbReference type="ARBA" id="ARBA00001182"/>
    </source>
</evidence>
<evidence type="ECO:0000256" key="4">
    <source>
        <dbReference type="ARBA" id="ARBA00012723"/>
    </source>
</evidence>
<dbReference type="GO" id="GO:0005788">
    <property type="term" value="C:endoplasmic reticulum lumen"/>
    <property type="evidence" value="ECO:0007669"/>
    <property type="project" value="UniProtKB-SubCell"/>
</dbReference>
<dbReference type="PANTHER" id="PTHR45815">
    <property type="entry name" value="PROTEIN DISULFIDE-ISOMERASE A6"/>
    <property type="match status" value="1"/>
</dbReference>
<sequence length="554" mass="60440">MLTFSQIKALLSDRLEGKSKPSGGGSSEKKSEPSASVELNSSNFDELVIKSNDLWIVEFFAPWCGHCKKLAPEWKRAAKNLKGKVKLGHVNCDVEQSIMSRFKVQGFPTIMVFGVDKSSPYAYDGARSASAIESFATELVEASAGPVEVTELTGPDVMEKKCGSAAICFVSFLPDILDSKAEGRNKYLEMLLSVAEKFKRHPYSFVWVAAVTQPDLEKRVNVGGYGYPAMVAMNVKKGVYAPLKSAFELQHLLEFVKDAGAGGKGNVPMNGTPEIVETKAWDGKDGEVMEEDEFSLEELMGGDDDANIKALLSDRLEGKSKPSGGGSSEKKSEPSASVELNSSNFDELVIKSNDLWIVEFFAPWCGHCKKLAPEWKRAAKNLKGKVKLGHVNCDVEQSIMSRFKVQGFPTIMVFGVDKSSPYAYDGARSASAIESFATELVEASAGPVEVTELTGPDVMEKKCGSAAICFVSFLPDILDSKAEGRNKYLEMLLSVAEKFKRHPYSFVWVAAVTQPDLEKRVNVGGYGYPAMVAMNVKKGVYAPLKSAFELQHLL</sequence>
<dbReference type="CDD" id="cd02983">
    <property type="entry name" value="P5_C"/>
    <property type="match status" value="1"/>
</dbReference>
<dbReference type="InterPro" id="IPR005788">
    <property type="entry name" value="PDI_thioredoxin-like_dom"/>
</dbReference>
<evidence type="ECO:0000259" key="13">
    <source>
        <dbReference type="PROSITE" id="PS51352"/>
    </source>
</evidence>
<dbReference type="Gene3D" id="3.40.30.10">
    <property type="entry name" value="Glutaredoxin"/>
    <property type="match status" value="3"/>
</dbReference>
<name>A0A8S9L4B1_BRACR</name>
<dbReference type="GO" id="GO:0034976">
    <property type="term" value="P:response to endoplasmic reticulum stress"/>
    <property type="evidence" value="ECO:0007669"/>
    <property type="project" value="TreeGrafter"/>
</dbReference>
<keyword evidence="8" id="KW-1015">Disulfide bond</keyword>
<evidence type="ECO:0000256" key="9">
    <source>
        <dbReference type="ARBA" id="ARBA00023235"/>
    </source>
</evidence>
<organism evidence="14">
    <name type="scientific">Brassica cretica</name>
    <name type="common">Mustard</name>
    <dbReference type="NCBI Taxonomy" id="69181"/>
    <lineage>
        <taxon>Eukaryota</taxon>
        <taxon>Viridiplantae</taxon>
        <taxon>Streptophyta</taxon>
        <taxon>Embryophyta</taxon>
        <taxon>Tracheophyta</taxon>
        <taxon>Spermatophyta</taxon>
        <taxon>Magnoliopsida</taxon>
        <taxon>eudicotyledons</taxon>
        <taxon>Gunneridae</taxon>
        <taxon>Pentapetalae</taxon>
        <taxon>rosids</taxon>
        <taxon>malvids</taxon>
        <taxon>Brassicales</taxon>
        <taxon>Brassicaceae</taxon>
        <taxon>Brassiceae</taxon>
        <taxon>Brassica</taxon>
    </lineage>
</organism>